<reference evidence="3" key="1">
    <citation type="submission" date="2018-05" db="EMBL/GenBank/DDBJ databases">
        <authorList>
            <person name="Li X."/>
        </authorList>
    </citation>
    <scope>NUCLEOTIDE SEQUENCE [LARGE SCALE GENOMIC DNA]</scope>
    <source>
        <strain evidence="3">LX32</strain>
    </source>
</reference>
<accession>A0A328AFZ4</accession>
<feature type="chain" id="PRO_5016449693" description="DUF2939 domain-containing protein" evidence="1">
    <location>
        <begin position="32"/>
        <end position="181"/>
    </location>
</feature>
<evidence type="ECO:0000313" key="3">
    <source>
        <dbReference type="Proteomes" id="UP000249254"/>
    </source>
</evidence>
<organism evidence="2 3">
    <name type="scientific">Phenylobacterium soli</name>
    <dbReference type="NCBI Taxonomy" id="2170551"/>
    <lineage>
        <taxon>Bacteria</taxon>
        <taxon>Pseudomonadati</taxon>
        <taxon>Pseudomonadota</taxon>
        <taxon>Alphaproteobacteria</taxon>
        <taxon>Caulobacterales</taxon>
        <taxon>Caulobacteraceae</taxon>
        <taxon>Phenylobacterium</taxon>
    </lineage>
</organism>
<protein>
    <recommendedName>
        <fullName evidence="4">DUF2939 domain-containing protein</fullName>
    </recommendedName>
</protein>
<evidence type="ECO:0000313" key="2">
    <source>
        <dbReference type="EMBL" id="RAK53521.1"/>
    </source>
</evidence>
<feature type="signal peptide" evidence="1">
    <location>
        <begin position="1"/>
        <end position="31"/>
    </location>
</feature>
<comment type="caution">
    <text evidence="2">The sequence shown here is derived from an EMBL/GenBank/DDBJ whole genome shotgun (WGS) entry which is preliminary data.</text>
</comment>
<gene>
    <name evidence="2" type="ORF">DJ017_02750</name>
</gene>
<evidence type="ECO:0000256" key="1">
    <source>
        <dbReference type="SAM" id="SignalP"/>
    </source>
</evidence>
<keyword evidence="3" id="KW-1185">Reference proteome</keyword>
<dbReference type="AlphaFoldDB" id="A0A328AFZ4"/>
<name>A0A328AFZ4_9CAUL</name>
<dbReference type="Proteomes" id="UP000249254">
    <property type="component" value="Unassembled WGS sequence"/>
</dbReference>
<proteinExistence type="predicted"/>
<evidence type="ECO:0008006" key="4">
    <source>
        <dbReference type="Google" id="ProtNLM"/>
    </source>
</evidence>
<dbReference type="EMBL" id="QFYQ01000001">
    <property type="protein sequence ID" value="RAK53521.1"/>
    <property type="molecule type" value="Genomic_DNA"/>
</dbReference>
<keyword evidence="1" id="KW-0732">Signal</keyword>
<sequence length="181" mass="18843">MPLGGGAAMVRPMVRQFRAAALLALLLLAQACGRKGDAEPQAAAQGLLAAVASGDAKGFEDHTDREAVRADLRRQIAGLAQQSGLEVDGGPSDAALDRMIGPDLLHLVAAGTEAPLAAPPSPAQVALMSKRIDRDHVCVHDLTPAQACILTFARQPNGWRLVAMPAADRKIEVPAEPPKKG</sequence>